<evidence type="ECO:0000313" key="1">
    <source>
        <dbReference type="EMBL" id="QNN67538.1"/>
    </source>
</evidence>
<proteinExistence type="predicted"/>
<dbReference type="AlphaFoldDB" id="A0A7G9SI63"/>
<accession>A0A7G9SI63</accession>
<reference evidence="1 2" key="1">
    <citation type="submission" date="2020-08" db="EMBL/GenBank/DDBJ databases">
        <title>Genome sequence of Sphingomonas lutea KCTC 23642T.</title>
        <authorList>
            <person name="Hyun D.-W."/>
            <person name="Bae J.-W."/>
        </authorList>
    </citation>
    <scope>NUCLEOTIDE SEQUENCE [LARGE SCALE GENOMIC DNA]</scope>
    <source>
        <strain evidence="1 2">KCTC 23642</strain>
    </source>
</reference>
<organism evidence="1 2">
    <name type="scientific">Sphingomonas lutea</name>
    <dbReference type="NCBI Taxonomy" id="1045317"/>
    <lineage>
        <taxon>Bacteria</taxon>
        <taxon>Pseudomonadati</taxon>
        <taxon>Pseudomonadota</taxon>
        <taxon>Alphaproteobacteria</taxon>
        <taxon>Sphingomonadales</taxon>
        <taxon>Sphingomonadaceae</taxon>
        <taxon>Sphingomonas</taxon>
    </lineage>
</organism>
<dbReference type="RefSeq" id="WP_187538180.1">
    <property type="nucleotide sequence ID" value="NZ_BAABJT010000001.1"/>
</dbReference>
<dbReference type="EMBL" id="CP060718">
    <property type="protein sequence ID" value="QNN67538.1"/>
    <property type="molecule type" value="Genomic_DNA"/>
</dbReference>
<protein>
    <submittedName>
        <fullName evidence="1">Uncharacterized protein</fullName>
    </submittedName>
</protein>
<dbReference type="Proteomes" id="UP000515971">
    <property type="component" value="Chromosome"/>
</dbReference>
<gene>
    <name evidence="1" type="ORF">H9L13_00805</name>
</gene>
<dbReference type="KEGG" id="slut:H9L13_00805"/>
<keyword evidence="2" id="KW-1185">Reference proteome</keyword>
<name>A0A7G9SI63_9SPHN</name>
<evidence type="ECO:0000313" key="2">
    <source>
        <dbReference type="Proteomes" id="UP000515971"/>
    </source>
</evidence>
<sequence length="85" mass="9562">MSLLGLAFAAAVSGAEPCSAVRREQAAFTAKIFDRMERMNRDLRRPDGSQRPLTAAQRKEFAGVEAEVEAFIDRFNTRLNQCREN</sequence>